<evidence type="ECO:0000256" key="2">
    <source>
        <dbReference type="SAM" id="SignalP"/>
    </source>
</evidence>
<keyword evidence="1" id="KW-0812">Transmembrane</keyword>
<dbReference type="PATRIC" id="fig|1449336.4.peg.1196"/>
<dbReference type="AlphaFoldDB" id="A0A0R2I7W9"/>
<evidence type="ECO:0000313" key="3">
    <source>
        <dbReference type="EMBL" id="KRN57914.1"/>
    </source>
</evidence>
<gene>
    <name evidence="3" type="ORF">IV74_GL001171</name>
</gene>
<sequence>MVFIMKKNLFISAIILTSLSSVILPASFTVSAATTTTTMEQSTYQEDSSVGNIESLNSYTDAVNQYLTVTDGVYTLNEKAKNIMTENDYTVLKNTVYDLNNPNTVRSARANSFRLTLSNQQAKTLVYNLGKATGAASIIAIIAGLGGVTAIISVAVAAAGITAGGLANQINYRNNGKGVTLDVSFTGIVVKSR</sequence>
<keyword evidence="2" id="KW-0732">Signal</keyword>
<keyword evidence="4" id="KW-1185">Reference proteome</keyword>
<dbReference type="EMBL" id="JQBS01000001">
    <property type="protein sequence ID" value="KRN57914.1"/>
    <property type="molecule type" value="Genomic_DNA"/>
</dbReference>
<feature type="transmembrane region" description="Helical" evidence="1">
    <location>
        <begin position="138"/>
        <end position="167"/>
    </location>
</feature>
<feature type="chain" id="PRO_5006418199" evidence="2">
    <location>
        <begin position="33"/>
        <end position="193"/>
    </location>
</feature>
<evidence type="ECO:0000313" key="4">
    <source>
        <dbReference type="Proteomes" id="UP000051658"/>
    </source>
</evidence>
<name>A0A0R2I7W9_CARDV</name>
<comment type="caution">
    <text evidence="3">The sequence shown here is derived from an EMBL/GenBank/DDBJ whole genome shotgun (WGS) entry which is preliminary data.</text>
</comment>
<accession>A0A0R2I7W9</accession>
<organism evidence="3 4">
    <name type="scientific">Carnobacterium divergens DSM 20623</name>
    <dbReference type="NCBI Taxonomy" id="1449336"/>
    <lineage>
        <taxon>Bacteria</taxon>
        <taxon>Bacillati</taxon>
        <taxon>Bacillota</taxon>
        <taxon>Bacilli</taxon>
        <taxon>Lactobacillales</taxon>
        <taxon>Carnobacteriaceae</taxon>
        <taxon>Carnobacterium</taxon>
    </lineage>
</organism>
<keyword evidence="1" id="KW-0472">Membrane</keyword>
<proteinExistence type="predicted"/>
<protein>
    <submittedName>
        <fullName evidence="3">Uncharacterized protein</fullName>
    </submittedName>
</protein>
<feature type="signal peptide" evidence="2">
    <location>
        <begin position="1"/>
        <end position="32"/>
    </location>
</feature>
<keyword evidence="1" id="KW-1133">Transmembrane helix</keyword>
<reference evidence="3 4" key="1">
    <citation type="journal article" date="2015" name="Genome Announc.">
        <title>Expanding the biotechnology potential of lactobacilli through comparative genomics of 213 strains and associated genera.</title>
        <authorList>
            <person name="Sun Z."/>
            <person name="Harris H.M."/>
            <person name="McCann A."/>
            <person name="Guo C."/>
            <person name="Argimon S."/>
            <person name="Zhang W."/>
            <person name="Yang X."/>
            <person name="Jeffery I.B."/>
            <person name="Cooney J.C."/>
            <person name="Kagawa T.F."/>
            <person name="Liu W."/>
            <person name="Song Y."/>
            <person name="Salvetti E."/>
            <person name="Wrobel A."/>
            <person name="Rasinkangas P."/>
            <person name="Parkhill J."/>
            <person name="Rea M.C."/>
            <person name="O'Sullivan O."/>
            <person name="Ritari J."/>
            <person name="Douillard F.P."/>
            <person name="Paul Ross R."/>
            <person name="Yang R."/>
            <person name="Briner A.E."/>
            <person name="Felis G.E."/>
            <person name="de Vos W.M."/>
            <person name="Barrangou R."/>
            <person name="Klaenhammer T.R."/>
            <person name="Caufield P.W."/>
            <person name="Cui Y."/>
            <person name="Zhang H."/>
            <person name="O'Toole P.W."/>
        </authorList>
    </citation>
    <scope>NUCLEOTIDE SEQUENCE [LARGE SCALE GENOMIC DNA]</scope>
    <source>
        <strain evidence="3 4">DSM 20623</strain>
    </source>
</reference>
<evidence type="ECO:0000256" key="1">
    <source>
        <dbReference type="SAM" id="Phobius"/>
    </source>
</evidence>
<dbReference type="Proteomes" id="UP000051658">
    <property type="component" value="Unassembled WGS sequence"/>
</dbReference>